<evidence type="ECO:0000256" key="9">
    <source>
        <dbReference type="SAM" id="MobiDB-lite"/>
    </source>
</evidence>
<dbReference type="Gene3D" id="2.60.40.150">
    <property type="entry name" value="C2 domain"/>
    <property type="match status" value="1"/>
</dbReference>
<dbReference type="SUPFAM" id="SSF46565">
    <property type="entry name" value="Chaperone J-domain"/>
    <property type="match status" value="1"/>
</dbReference>
<dbReference type="Gene3D" id="1.10.150.20">
    <property type="entry name" value="5' to 3' exonuclease, C-terminal subdomain"/>
    <property type="match status" value="1"/>
</dbReference>
<dbReference type="GO" id="GO:0003723">
    <property type="term" value="F:RNA binding"/>
    <property type="evidence" value="ECO:0007669"/>
    <property type="project" value="TreeGrafter"/>
</dbReference>
<dbReference type="GO" id="GO:0006620">
    <property type="term" value="P:post-translational protein targeting to endoplasmic reticulum membrane"/>
    <property type="evidence" value="ECO:0007669"/>
    <property type="project" value="TreeGrafter"/>
</dbReference>
<dbReference type="KEGG" id="pti:PHATRDRAFT_27039"/>
<dbReference type="SMART" id="SM00271">
    <property type="entry name" value="DnaJ"/>
    <property type="match status" value="1"/>
</dbReference>
<evidence type="ECO:0000256" key="1">
    <source>
        <dbReference type="ARBA" id="ARBA00004477"/>
    </source>
</evidence>
<keyword evidence="3 10" id="KW-0812">Transmembrane</keyword>
<dbReference type="GO" id="GO:0031207">
    <property type="term" value="C:Sec62/Sec63 complex"/>
    <property type="evidence" value="ECO:0007669"/>
    <property type="project" value="TreeGrafter"/>
</dbReference>
<keyword evidence="4" id="KW-0256">Endoplasmic reticulum</keyword>
<feature type="compositionally biased region" description="Acidic residues" evidence="9">
    <location>
        <begin position="616"/>
        <end position="634"/>
    </location>
</feature>
<dbReference type="Gene3D" id="1.10.3380.10">
    <property type="entry name" value="Sec63 N-terminal domain-like domain"/>
    <property type="match status" value="1"/>
</dbReference>
<dbReference type="InterPro" id="IPR035892">
    <property type="entry name" value="C2_domain_sf"/>
</dbReference>
<feature type="region of interest" description="Disordered" evidence="9">
    <location>
        <begin position="575"/>
        <end position="634"/>
    </location>
</feature>
<dbReference type="PaxDb" id="2850-Phatr27039"/>
<keyword evidence="13" id="KW-1185">Reference proteome</keyword>
<evidence type="ECO:0000256" key="5">
    <source>
        <dbReference type="ARBA" id="ARBA00022927"/>
    </source>
</evidence>
<dbReference type="FunCoup" id="B7FXR6">
    <property type="interactions" value="501"/>
</dbReference>
<dbReference type="Pfam" id="PF00226">
    <property type="entry name" value="DnaJ"/>
    <property type="match status" value="1"/>
</dbReference>
<dbReference type="RefSeq" id="XP_002179814.1">
    <property type="nucleotide sequence ID" value="XM_002179778.1"/>
</dbReference>
<dbReference type="PROSITE" id="PS00636">
    <property type="entry name" value="DNAJ_1"/>
    <property type="match status" value="1"/>
</dbReference>
<protein>
    <recommendedName>
        <fullName evidence="11">J domain-containing protein</fullName>
    </recommendedName>
</protein>
<dbReference type="SUPFAM" id="SSF81296">
    <property type="entry name" value="E set domains"/>
    <property type="match status" value="1"/>
</dbReference>
<evidence type="ECO:0000256" key="3">
    <source>
        <dbReference type="ARBA" id="ARBA00022692"/>
    </source>
</evidence>
<dbReference type="InterPro" id="IPR036869">
    <property type="entry name" value="J_dom_sf"/>
</dbReference>
<keyword evidence="6 10" id="KW-1133">Transmembrane helix</keyword>
<dbReference type="SMART" id="SM00973">
    <property type="entry name" value="Sec63"/>
    <property type="match status" value="1"/>
</dbReference>
<dbReference type="STRING" id="556484.B7FXR6"/>
<dbReference type="OrthoDB" id="1734229at2759"/>
<evidence type="ECO:0000256" key="8">
    <source>
        <dbReference type="ARBA" id="ARBA00023186"/>
    </source>
</evidence>
<dbReference type="PRINTS" id="PR00625">
    <property type="entry name" value="JDOMAIN"/>
</dbReference>
<dbReference type="PANTHER" id="PTHR24075:SF0">
    <property type="entry name" value="TRANSLOCATION PROTEIN SEC63 HOMOLOG"/>
    <property type="match status" value="1"/>
</dbReference>
<dbReference type="SUPFAM" id="SSF158702">
    <property type="entry name" value="Sec63 N-terminal domain-like"/>
    <property type="match status" value="1"/>
</dbReference>
<reference evidence="12 13" key="1">
    <citation type="journal article" date="2008" name="Nature">
        <title>The Phaeodactylum genome reveals the evolutionary history of diatom genomes.</title>
        <authorList>
            <person name="Bowler C."/>
            <person name="Allen A.E."/>
            <person name="Badger J.H."/>
            <person name="Grimwood J."/>
            <person name="Jabbari K."/>
            <person name="Kuo A."/>
            <person name="Maheswari U."/>
            <person name="Martens C."/>
            <person name="Maumus F."/>
            <person name="Otillar R.P."/>
            <person name="Rayko E."/>
            <person name="Salamov A."/>
            <person name="Vandepoele K."/>
            <person name="Beszteri B."/>
            <person name="Gruber A."/>
            <person name="Heijde M."/>
            <person name="Katinka M."/>
            <person name="Mock T."/>
            <person name="Valentin K."/>
            <person name="Verret F."/>
            <person name="Berges J.A."/>
            <person name="Brownlee C."/>
            <person name="Cadoret J.P."/>
            <person name="Chiovitti A."/>
            <person name="Choi C.J."/>
            <person name="Coesel S."/>
            <person name="De Martino A."/>
            <person name="Detter J.C."/>
            <person name="Durkin C."/>
            <person name="Falciatore A."/>
            <person name="Fournet J."/>
            <person name="Haruta M."/>
            <person name="Huysman M.J."/>
            <person name="Jenkins B.D."/>
            <person name="Jiroutova K."/>
            <person name="Jorgensen R.E."/>
            <person name="Joubert Y."/>
            <person name="Kaplan A."/>
            <person name="Kroger N."/>
            <person name="Kroth P.G."/>
            <person name="La Roche J."/>
            <person name="Lindquist E."/>
            <person name="Lommer M."/>
            <person name="Martin-Jezequel V."/>
            <person name="Lopez P.J."/>
            <person name="Lucas S."/>
            <person name="Mangogna M."/>
            <person name="McGinnis K."/>
            <person name="Medlin L.K."/>
            <person name="Montsant A."/>
            <person name="Oudot-Le Secq M.P."/>
            <person name="Napoli C."/>
            <person name="Obornik M."/>
            <person name="Parker M.S."/>
            <person name="Petit J.L."/>
            <person name="Porcel B.M."/>
            <person name="Poulsen N."/>
            <person name="Robison M."/>
            <person name="Rychlewski L."/>
            <person name="Rynearson T.A."/>
            <person name="Schmutz J."/>
            <person name="Shapiro H."/>
            <person name="Siaut M."/>
            <person name="Stanley M."/>
            <person name="Sussman M.R."/>
            <person name="Taylor A.R."/>
            <person name="Vardi A."/>
            <person name="von Dassow P."/>
            <person name="Vyverman W."/>
            <person name="Willis A."/>
            <person name="Wyrwicz L.S."/>
            <person name="Rokhsar D.S."/>
            <person name="Weissenbach J."/>
            <person name="Armbrust E.V."/>
            <person name="Green B.R."/>
            <person name="Van de Peer Y."/>
            <person name="Grigoriev I.V."/>
        </authorList>
    </citation>
    <scope>NUCLEOTIDE SEQUENCE [LARGE SCALE GENOMIC DNA]</scope>
    <source>
        <strain evidence="12 13">CCAP 1055/1</strain>
    </source>
</reference>
<evidence type="ECO:0000313" key="13">
    <source>
        <dbReference type="Proteomes" id="UP000000759"/>
    </source>
</evidence>
<evidence type="ECO:0000256" key="2">
    <source>
        <dbReference type="ARBA" id="ARBA00022448"/>
    </source>
</evidence>
<dbReference type="InterPro" id="IPR004179">
    <property type="entry name" value="Sec63-dom"/>
</dbReference>
<dbReference type="GO" id="GO:0008320">
    <property type="term" value="F:protein transmembrane transporter activity"/>
    <property type="evidence" value="ECO:0007669"/>
    <property type="project" value="TreeGrafter"/>
</dbReference>
<dbReference type="InterPro" id="IPR018253">
    <property type="entry name" value="DnaJ_domain_CS"/>
</dbReference>
<evidence type="ECO:0000313" key="12">
    <source>
        <dbReference type="EMBL" id="EEC48800.1"/>
    </source>
</evidence>
<dbReference type="Gene3D" id="1.10.287.110">
    <property type="entry name" value="DnaJ domain"/>
    <property type="match status" value="1"/>
</dbReference>
<dbReference type="CDD" id="cd06257">
    <property type="entry name" value="DnaJ"/>
    <property type="match status" value="1"/>
</dbReference>
<feature type="compositionally biased region" description="Acidic residues" evidence="9">
    <location>
        <begin position="580"/>
        <end position="597"/>
    </location>
</feature>
<evidence type="ECO:0000256" key="4">
    <source>
        <dbReference type="ARBA" id="ARBA00022824"/>
    </source>
</evidence>
<feature type="compositionally biased region" description="Basic and acidic residues" evidence="9">
    <location>
        <begin position="601"/>
        <end position="615"/>
    </location>
</feature>
<comment type="subcellular location">
    <subcellularLocation>
        <location evidence="1">Endoplasmic reticulum membrane</location>
        <topology evidence="1">Multi-pass membrane protein</topology>
    </subcellularLocation>
</comment>
<sequence>MLQYDDNGFYFFALSTLSFYLVPSWYSILQKVFNAFWVNDEKIGAVARTSAEQKKADQLKKSQKGMSVLHSQGFLINVGITLALSMLFVWLLFMVSQDGEVNSFDPFSILEIDHGSDSKSIKKAYRNLSLKYHPDKNPGNRAAEAKFMMVSKAYETLTDETAKENYEKYGNPDGKQSLEVSIGLPSFLLDTNNRNLVLMVYLVIMVGVIPFCVWTYYSDSSKYGEKDVMYDTYSWFHHTLNEHTVVRALPEVLAGSAEFRKRNIPRDADDKKAVSAAVTNVKSLMPKPKYNHPVCVKGNVLMHSHLLRQDVAKVHEEDLKYMLRYSTALIDAMISVCKHQDSIQTAANCIEFGQYVTQAMWTKDSPLLQLPHFTPAEVAHVDKGKVKIGTVQEYRAQAEDQRKGMATFSDLQKKDIANYLHIFPDITVESKVFVDDDEDDNVYEGDLVTIMVTITRNNLADGEKAGLVHAPRFPFPKKEAWWIILGQLKEGKIISIDKVGNSNKKVQHAIKFLAPPQGTYEFDLLIKSNGYVGVDQKLKVDMTTLDNSALPEYKVHPDDAELDDEPTLFEEMLNAHIEQDSDDDDSDEEDSDDEDQPQTEAAKKKEQLRKARQADKDDDDDDSDDEAEEVYADK</sequence>
<dbReference type="EMBL" id="CM000610">
    <property type="protein sequence ID" value="EEC48800.1"/>
    <property type="molecule type" value="Genomic_DNA"/>
</dbReference>
<accession>B7FXR6</accession>
<evidence type="ECO:0000256" key="6">
    <source>
        <dbReference type="ARBA" id="ARBA00022989"/>
    </source>
</evidence>
<dbReference type="eggNOG" id="KOG0951">
    <property type="taxonomic scope" value="Eukaryota"/>
</dbReference>
<dbReference type="OMA" id="LIPCTYI"/>
<keyword evidence="7 10" id="KW-0472">Membrane</keyword>
<dbReference type="InParanoid" id="B7FXR6"/>
<name>B7FXR6_PHATC</name>
<dbReference type="eggNOG" id="KOG0721">
    <property type="taxonomic scope" value="Eukaryota"/>
</dbReference>
<evidence type="ECO:0000256" key="7">
    <source>
        <dbReference type="ARBA" id="ARBA00023136"/>
    </source>
</evidence>
<dbReference type="PANTHER" id="PTHR24075">
    <property type="entry name" value="SEC63 DOMAIN-CONTAINING"/>
    <property type="match status" value="1"/>
</dbReference>
<dbReference type="InterPro" id="IPR014756">
    <property type="entry name" value="Ig_E-set"/>
</dbReference>
<dbReference type="FunFam" id="1.10.287.110:FF:000063">
    <property type="entry name" value="Translocation protein SEC63"/>
    <property type="match status" value="1"/>
</dbReference>
<reference evidence="13" key="2">
    <citation type="submission" date="2008-08" db="EMBL/GenBank/DDBJ databases">
        <authorList>
            <consortium name="Diatom Consortium"/>
            <person name="Grigoriev I."/>
            <person name="Grimwood J."/>
            <person name="Kuo A."/>
            <person name="Otillar R.P."/>
            <person name="Salamov A."/>
            <person name="Detter J.C."/>
            <person name="Lindquist E."/>
            <person name="Shapiro H."/>
            <person name="Lucas S."/>
            <person name="Glavina del Rio T."/>
            <person name="Pitluck S."/>
            <person name="Rokhsar D."/>
            <person name="Bowler C."/>
        </authorList>
    </citation>
    <scope>GENOME REANNOTATION</scope>
    <source>
        <strain evidence="13">CCAP 1055/1</strain>
    </source>
</reference>
<proteinExistence type="predicted"/>
<dbReference type="GeneID" id="7200690"/>
<dbReference type="HOGENOM" id="CLU_014210_2_0_1"/>
<dbReference type="GO" id="GO:0006614">
    <property type="term" value="P:SRP-dependent cotranslational protein targeting to membrane"/>
    <property type="evidence" value="ECO:0007669"/>
    <property type="project" value="TreeGrafter"/>
</dbReference>
<feature type="transmembrane region" description="Helical" evidence="10">
    <location>
        <begin position="74"/>
        <end position="93"/>
    </location>
</feature>
<dbReference type="Pfam" id="PF02889">
    <property type="entry name" value="Sec63"/>
    <property type="match status" value="1"/>
</dbReference>
<organism evidence="12 13">
    <name type="scientific">Phaeodactylum tricornutum (strain CCAP 1055/1)</name>
    <dbReference type="NCBI Taxonomy" id="556484"/>
    <lineage>
        <taxon>Eukaryota</taxon>
        <taxon>Sar</taxon>
        <taxon>Stramenopiles</taxon>
        <taxon>Ochrophyta</taxon>
        <taxon>Bacillariophyta</taxon>
        <taxon>Bacillariophyceae</taxon>
        <taxon>Bacillariophycidae</taxon>
        <taxon>Naviculales</taxon>
        <taxon>Phaeodactylaceae</taxon>
        <taxon>Phaeodactylum</taxon>
    </lineage>
</organism>
<dbReference type="AlphaFoldDB" id="B7FXR6"/>
<keyword evidence="5" id="KW-0653">Protein transport</keyword>
<dbReference type="PROSITE" id="PS50076">
    <property type="entry name" value="DNAJ_2"/>
    <property type="match status" value="1"/>
</dbReference>
<evidence type="ECO:0000256" key="10">
    <source>
        <dbReference type="SAM" id="Phobius"/>
    </source>
</evidence>
<dbReference type="InterPro" id="IPR001623">
    <property type="entry name" value="DnaJ_domain"/>
</dbReference>
<keyword evidence="2" id="KW-0813">Transport</keyword>
<feature type="transmembrane region" description="Helical" evidence="10">
    <location>
        <begin position="196"/>
        <end position="217"/>
    </location>
</feature>
<evidence type="ECO:0000259" key="11">
    <source>
        <dbReference type="PROSITE" id="PS50076"/>
    </source>
</evidence>
<feature type="transmembrane region" description="Helical" evidence="10">
    <location>
        <begin position="9"/>
        <end position="28"/>
    </location>
</feature>
<dbReference type="Proteomes" id="UP000000759">
    <property type="component" value="Chromosome 7"/>
</dbReference>
<gene>
    <name evidence="12" type="ORF">PHATRDRAFT_27039</name>
</gene>
<feature type="domain" description="J" evidence="11">
    <location>
        <begin position="105"/>
        <end position="170"/>
    </location>
</feature>
<keyword evidence="8" id="KW-0143">Chaperone</keyword>